<proteinExistence type="inferred from homology"/>
<comment type="cofactor">
    <cofactor evidence="2">
        <name>a divalent metal cation</name>
        <dbReference type="ChEBI" id="CHEBI:60240"/>
    </cofactor>
</comment>
<dbReference type="OrthoDB" id="9800565at2"/>
<dbReference type="Gene3D" id="3.60.21.10">
    <property type="match status" value="1"/>
</dbReference>
<dbReference type="InterPro" id="IPR024654">
    <property type="entry name" value="Calcineurin-like_PHP_lpxH"/>
</dbReference>
<dbReference type="Proteomes" id="UP000295008">
    <property type="component" value="Unassembled WGS sequence"/>
</dbReference>
<dbReference type="NCBIfam" id="NF006988">
    <property type="entry name" value="PRK09453.1"/>
    <property type="match status" value="1"/>
</dbReference>
<dbReference type="InterPro" id="IPR041802">
    <property type="entry name" value="MPP_YfcE"/>
</dbReference>
<comment type="similarity">
    <text evidence="1 2">Belongs to the metallophosphoesterase superfamily. YfcE family.</text>
</comment>
<evidence type="ECO:0000313" key="5">
    <source>
        <dbReference type="Proteomes" id="UP000295008"/>
    </source>
</evidence>
<feature type="domain" description="Calcineurin-like phosphoesterase" evidence="3">
    <location>
        <begin position="1"/>
        <end position="162"/>
    </location>
</feature>
<evidence type="ECO:0000313" key="4">
    <source>
        <dbReference type="EMBL" id="TCL70961.1"/>
    </source>
</evidence>
<dbReference type="PANTHER" id="PTHR43165">
    <property type="entry name" value="METALLOPHOSPHOESTERASE"/>
    <property type="match status" value="1"/>
</dbReference>
<gene>
    <name evidence="4" type="ORF">EDC14_1008108</name>
</gene>
<dbReference type="InterPro" id="IPR000979">
    <property type="entry name" value="Phosphodiesterase_MJ0936/Vps29"/>
</dbReference>
<dbReference type="InterPro" id="IPR053193">
    <property type="entry name" value="MetalloPDE_YfcE-like"/>
</dbReference>
<dbReference type="SUPFAM" id="SSF56300">
    <property type="entry name" value="Metallo-dependent phosphatases"/>
    <property type="match status" value="1"/>
</dbReference>
<dbReference type="GO" id="GO:0016787">
    <property type="term" value="F:hydrolase activity"/>
    <property type="evidence" value="ECO:0007669"/>
    <property type="project" value="UniProtKB-UniRule"/>
</dbReference>
<dbReference type="GO" id="GO:0046872">
    <property type="term" value="F:metal ion binding"/>
    <property type="evidence" value="ECO:0007669"/>
    <property type="project" value="UniProtKB-KW"/>
</dbReference>
<dbReference type="RefSeq" id="WP_132013925.1">
    <property type="nucleotide sequence ID" value="NZ_SLUN01000008.1"/>
</dbReference>
<evidence type="ECO:0000259" key="3">
    <source>
        <dbReference type="Pfam" id="PF12850"/>
    </source>
</evidence>
<dbReference type="CDD" id="cd00841">
    <property type="entry name" value="MPP_YfcE"/>
    <property type="match status" value="1"/>
</dbReference>
<name>A0A4R1RWA4_HYDET</name>
<dbReference type="Pfam" id="PF12850">
    <property type="entry name" value="Metallophos_2"/>
    <property type="match status" value="1"/>
</dbReference>
<comment type="caution">
    <text evidence="4">The sequence shown here is derived from an EMBL/GenBank/DDBJ whole genome shotgun (WGS) entry which is preliminary data.</text>
</comment>
<dbReference type="EMBL" id="SLUN01000008">
    <property type="protein sequence ID" value="TCL70961.1"/>
    <property type="molecule type" value="Genomic_DNA"/>
</dbReference>
<dbReference type="AlphaFoldDB" id="A0A4R1RWA4"/>
<accession>A0A4R1RWA4</accession>
<evidence type="ECO:0000256" key="2">
    <source>
        <dbReference type="RuleBase" id="RU362039"/>
    </source>
</evidence>
<keyword evidence="5" id="KW-1185">Reference proteome</keyword>
<keyword evidence="2" id="KW-0479">Metal-binding</keyword>
<sequence length="182" mass="20169">MKIGIVSDTHGSLTAWRMAYMLLKEADVIVHCGDILYHGPRNPLPDGYQPRELAEELNGTTVPLLFAKGNCDAEVDQLLLNYPLESPYLHLITPDFKILFHHGHHFAPEEIPAKIARNYQVVVSGHTHLPGIQRFGSVITLNPGSPSLPKNQPQLPTVAMIDGRQLKILELHHGTVLESLAI</sequence>
<dbReference type="NCBIfam" id="TIGR00040">
    <property type="entry name" value="yfcE"/>
    <property type="match status" value="1"/>
</dbReference>
<evidence type="ECO:0000256" key="1">
    <source>
        <dbReference type="ARBA" id="ARBA00008950"/>
    </source>
</evidence>
<dbReference type="EC" id="3.1.4.-" evidence="2"/>
<protein>
    <recommendedName>
        <fullName evidence="2">Phosphoesterase</fullName>
        <ecNumber evidence="2">3.1.4.-</ecNumber>
    </recommendedName>
</protein>
<organism evidence="4 5">
    <name type="scientific">Hydrogenispora ethanolica</name>
    <dbReference type="NCBI Taxonomy" id="1082276"/>
    <lineage>
        <taxon>Bacteria</taxon>
        <taxon>Bacillati</taxon>
        <taxon>Bacillota</taxon>
        <taxon>Hydrogenispora</taxon>
    </lineage>
</organism>
<dbReference type="InterPro" id="IPR029052">
    <property type="entry name" value="Metallo-depent_PP-like"/>
</dbReference>
<reference evidence="4 5" key="1">
    <citation type="submission" date="2019-03" db="EMBL/GenBank/DDBJ databases">
        <title>Genomic Encyclopedia of Type Strains, Phase IV (KMG-IV): sequencing the most valuable type-strain genomes for metagenomic binning, comparative biology and taxonomic classification.</title>
        <authorList>
            <person name="Goeker M."/>
        </authorList>
    </citation>
    <scope>NUCLEOTIDE SEQUENCE [LARGE SCALE GENOMIC DNA]</scope>
    <source>
        <strain evidence="4 5">LX-B</strain>
    </source>
</reference>
<dbReference type="PANTHER" id="PTHR43165:SF1">
    <property type="entry name" value="PHOSPHODIESTERASE MJ0936"/>
    <property type="match status" value="1"/>
</dbReference>